<dbReference type="GO" id="GO:0004365">
    <property type="term" value="F:glyceraldehyde-3-phosphate dehydrogenase (NAD+) (phosphorylating) activity"/>
    <property type="evidence" value="ECO:0007669"/>
    <property type="project" value="UniProtKB-EC"/>
</dbReference>
<dbReference type="EMBL" id="JAWXVI010000009">
    <property type="protein sequence ID" value="MDX6191033.1"/>
    <property type="molecule type" value="Genomic_DNA"/>
</dbReference>
<protein>
    <recommendedName>
        <fullName evidence="4">Glyceraldehyde-3-phosphate dehydrogenase</fullName>
        <ecNumber evidence="4">1.2.1.-</ecNumber>
    </recommendedName>
</protein>
<dbReference type="SUPFAM" id="SSF51735">
    <property type="entry name" value="NAD(P)-binding Rossmann-fold domains"/>
    <property type="match status" value="1"/>
</dbReference>
<dbReference type="Pfam" id="PF00044">
    <property type="entry name" value="Gp_dh_N"/>
    <property type="match status" value="1"/>
</dbReference>
<dbReference type="PRINTS" id="PR00078">
    <property type="entry name" value="G3PDHDRGNASE"/>
</dbReference>
<dbReference type="PANTHER" id="PTHR43454">
    <property type="entry name" value="GLYCERALDEHYDE-3-PHOSPHATE DEHYDROGENASE"/>
    <property type="match status" value="1"/>
</dbReference>
<dbReference type="Gene3D" id="3.40.50.720">
    <property type="entry name" value="NAD(P)-binding Rossmann-like Domain"/>
    <property type="match status" value="1"/>
</dbReference>
<sequence length="482" mass="53529">MSKKSLYQKEVSLQVDRRRAGVELIKIISDLWYDKSIEMVLFKNQLLDKNVSDIINLHQYAGEFVGKPITIFDSVEIAQVILSLDLPPSKLDLGKLTYEYRLEDEKYPDARYFVLDKLKEAKSSEEIQPKDVVLYGFGRIGRLLARELMSKTGKGNQLRLRAIVTRDANDATSLEKRASLLRYDSIHGDFQGSVTTDPKNNALIINGTTVHMITANTPEEIDYTQYGINDALIIDNTGVFTTEVALQRHLTSNGAGKVLLTAPGKGVPNIVHGVNHNEYNPDEINIFSAASCTTNAITPVLKAIEDTLGVVKGHLETIHAYTNDQNLVDNMHKKYRRGRAAALNMVITETGAGSAVAKALPSLEGKLTSNAIRVPVPNGSLVVLNLEVKKGTTVAAINKIMKKYALEGELVEQIKYSLNNELVSSDIVGTSAPSIYDSNATIVSKDGKNIVLYIWYDNEYGYSHQVIRLAKYIAKVRRFTYY</sequence>
<dbReference type="InterPro" id="IPR036291">
    <property type="entry name" value="NAD(P)-bd_dom_sf"/>
</dbReference>
<evidence type="ECO:0000256" key="2">
    <source>
        <dbReference type="ARBA" id="ARBA00023002"/>
    </source>
</evidence>
<reference evidence="6 7" key="1">
    <citation type="submission" date="2023-11" db="EMBL/GenBank/DDBJ databases">
        <title>Unpublished Manusciprt.</title>
        <authorList>
            <person name="Saticioglu I.B."/>
            <person name="Ay H."/>
            <person name="Ajmi N."/>
            <person name="Altun S."/>
            <person name="Duman M."/>
        </authorList>
    </citation>
    <scope>NUCLEOTIDE SEQUENCE [LARGE SCALE GENOMIC DNA]</scope>
    <source>
        <strain evidence="6 7">Fl-318</strain>
    </source>
</reference>
<keyword evidence="2 4" id="KW-0560">Oxidoreductase</keyword>
<dbReference type="Pfam" id="PF02800">
    <property type="entry name" value="Gp_dh_C"/>
    <property type="match status" value="1"/>
</dbReference>
<evidence type="ECO:0000256" key="3">
    <source>
        <dbReference type="RuleBase" id="RU000397"/>
    </source>
</evidence>
<feature type="domain" description="Glyceraldehyde 3-phosphate dehydrogenase NAD(P) binding" evidence="5">
    <location>
        <begin position="130"/>
        <end position="292"/>
    </location>
</feature>
<accession>A0ABU4REK8</accession>
<dbReference type="CDD" id="cd18126">
    <property type="entry name" value="GAPDH_I_C"/>
    <property type="match status" value="1"/>
</dbReference>
<evidence type="ECO:0000256" key="4">
    <source>
        <dbReference type="RuleBase" id="RU361160"/>
    </source>
</evidence>
<evidence type="ECO:0000313" key="6">
    <source>
        <dbReference type="EMBL" id="MDX6191033.1"/>
    </source>
</evidence>
<dbReference type="PANTHER" id="PTHR43454:SF1">
    <property type="entry name" value="GLYCERALDEHYDE 3-PHOSPHATE DEHYDROGENASE NAD(P) BINDING DOMAIN-CONTAINING PROTEIN"/>
    <property type="match status" value="1"/>
</dbReference>
<dbReference type="NCBIfam" id="TIGR01534">
    <property type="entry name" value="GAPDH-I"/>
    <property type="match status" value="1"/>
</dbReference>
<dbReference type="Proteomes" id="UP001273350">
    <property type="component" value="Unassembled WGS sequence"/>
</dbReference>
<dbReference type="SMART" id="SM00846">
    <property type="entry name" value="Gp_dh_N"/>
    <property type="match status" value="1"/>
</dbReference>
<gene>
    <name evidence="6" type="ORF">SGQ83_16880</name>
</gene>
<evidence type="ECO:0000256" key="1">
    <source>
        <dbReference type="ARBA" id="ARBA00007406"/>
    </source>
</evidence>
<dbReference type="NCBIfam" id="NF006139">
    <property type="entry name" value="PRK08289.1"/>
    <property type="match status" value="1"/>
</dbReference>
<proteinExistence type="inferred from homology"/>
<dbReference type="InterPro" id="IPR020830">
    <property type="entry name" value="GlycerAld_3-P_DH_AS"/>
</dbReference>
<dbReference type="Gene3D" id="3.30.360.10">
    <property type="entry name" value="Dihydrodipicolinate Reductase, domain 2"/>
    <property type="match status" value="1"/>
</dbReference>
<dbReference type="RefSeq" id="WP_047779212.1">
    <property type="nucleotide sequence ID" value="NZ_CP087134.1"/>
</dbReference>
<dbReference type="CDD" id="cd05214">
    <property type="entry name" value="GAPDH_I_N"/>
    <property type="match status" value="1"/>
</dbReference>
<dbReference type="InterPro" id="IPR020829">
    <property type="entry name" value="GlycerAld_3-P_DH_cat"/>
</dbReference>
<dbReference type="SUPFAM" id="SSF55347">
    <property type="entry name" value="Glyceraldehyde-3-phosphate dehydrogenase-like, C-terminal domain"/>
    <property type="match status" value="1"/>
</dbReference>
<evidence type="ECO:0000313" key="7">
    <source>
        <dbReference type="Proteomes" id="UP001273350"/>
    </source>
</evidence>
<dbReference type="PROSITE" id="PS00071">
    <property type="entry name" value="GAPDH"/>
    <property type="match status" value="1"/>
</dbReference>
<evidence type="ECO:0000259" key="5">
    <source>
        <dbReference type="SMART" id="SM00846"/>
    </source>
</evidence>
<dbReference type="EC" id="1.2.1.-" evidence="4"/>
<organism evidence="6 7">
    <name type="scientific">Flavobacterium cupriresistens</name>
    <dbReference type="NCBI Taxonomy" id="2893885"/>
    <lineage>
        <taxon>Bacteria</taxon>
        <taxon>Pseudomonadati</taxon>
        <taxon>Bacteroidota</taxon>
        <taxon>Flavobacteriia</taxon>
        <taxon>Flavobacteriales</taxon>
        <taxon>Flavobacteriaceae</taxon>
        <taxon>Flavobacterium</taxon>
    </lineage>
</organism>
<dbReference type="InterPro" id="IPR006424">
    <property type="entry name" value="Glyceraldehyde-3-P_DH_1"/>
</dbReference>
<dbReference type="InterPro" id="IPR020828">
    <property type="entry name" value="GlycerAld_3-P_DH_NAD(P)-bd"/>
</dbReference>
<comment type="caution">
    <text evidence="6">The sequence shown here is derived from an EMBL/GenBank/DDBJ whole genome shotgun (WGS) entry which is preliminary data.</text>
</comment>
<keyword evidence="7" id="KW-1185">Reference proteome</keyword>
<name>A0ABU4REK8_9FLAO</name>
<comment type="similarity">
    <text evidence="1 3">Belongs to the glyceraldehyde-3-phosphate dehydrogenase family.</text>
</comment>
<dbReference type="InterPro" id="IPR020831">
    <property type="entry name" value="GlycerAld/Erythrose_P_DH"/>
</dbReference>